<dbReference type="KEGG" id="epa:110252603"/>
<keyword evidence="3" id="KW-1185">Reference proteome</keyword>
<feature type="region of interest" description="Disordered" evidence="1">
    <location>
        <begin position="23"/>
        <end position="44"/>
    </location>
</feature>
<protein>
    <submittedName>
        <fullName evidence="2">Uncharacterized protein</fullName>
    </submittedName>
</protein>
<dbReference type="EnsemblMetazoa" id="XM_028663234.1">
    <property type="protein sequence ID" value="XP_028519035.1"/>
    <property type="gene ID" value="LOC110252603"/>
</dbReference>
<dbReference type="Proteomes" id="UP000887567">
    <property type="component" value="Unplaced"/>
</dbReference>
<evidence type="ECO:0000256" key="1">
    <source>
        <dbReference type="SAM" id="MobiDB-lite"/>
    </source>
</evidence>
<organism evidence="2 3">
    <name type="scientific">Exaiptasia diaphana</name>
    <name type="common">Tropical sea anemone</name>
    <name type="synonym">Aiptasia pulchella</name>
    <dbReference type="NCBI Taxonomy" id="2652724"/>
    <lineage>
        <taxon>Eukaryota</taxon>
        <taxon>Metazoa</taxon>
        <taxon>Cnidaria</taxon>
        <taxon>Anthozoa</taxon>
        <taxon>Hexacorallia</taxon>
        <taxon>Actiniaria</taxon>
        <taxon>Aiptasiidae</taxon>
        <taxon>Exaiptasia</taxon>
    </lineage>
</organism>
<reference evidence="2" key="1">
    <citation type="submission" date="2022-11" db="UniProtKB">
        <authorList>
            <consortium name="EnsemblMetazoa"/>
        </authorList>
    </citation>
    <scope>IDENTIFICATION</scope>
</reference>
<evidence type="ECO:0000313" key="2">
    <source>
        <dbReference type="EnsemblMetazoa" id="XP_020915098.1"/>
    </source>
</evidence>
<evidence type="ECO:0000313" key="3">
    <source>
        <dbReference type="Proteomes" id="UP000887567"/>
    </source>
</evidence>
<dbReference type="GeneID" id="110252603"/>
<sequence length="268" mass="31428">MGQILNLLKSDEKKSEQKNHNFYRSERRQHYEHHPSFSPYDSTSHRSLLRQDSDWLKYNDGNNAVSRYGVSNHSSNYGNVRNSIRSPAHRAFGENVTSEHRRSIRANTVLTRPAVPRLNTNDLQHSQYGHRSTGQHARGSIYLKRKKITLYHYTTNENANTICREKLVRSSSMSTPWKYRQHGCGVYFTSLGPSCNPKYLALNNFTNGGIHVTNGLYKKIRSVVEITFYEDEVEKIKARHRDIYLYRGSIDLRNYEGRYHIYRNTNYF</sequence>
<name>A0A913Y5H7_EXADI</name>
<dbReference type="RefSeq" id="XP_028519035.1">
    <property type="nucleotide sequence ID" value="XM_028663234.1"/>
</dbReference>
<dbReference type="RefSeq" id="XP_020915098.1">
    <property type="nucleotide sequence ID" value="XM_021059439.2"/>
</dbReference>
<dbReference type="OrthoDB" id="436331at2759"/>
<dbReference type="AlphaFoldDB" id="A0A913Y5H7"/>
<dbReference type="EnsemblMetazoa" id="XM_021059439.2">
    <property type="protein sequence ID" value="XP_020915098.1"/>
    <property type="gene ID" value="LOC110252603"/>
</dbReference>
<feature type="compositionally biased region" description="Basic and acidic residues" evidence="1">
    <location>
        <begin position="23"/>
        <end position="35"/>
    </location>
</feature>
<accession>A0A913Y5H7</accession>
<proteinExistence type="predicted"/>